<feature type="domain" description="CFA20" evidence="1">
    <location>
        <begin position="1"/>
        <end position="86"/>
    </location>
</feature>
<comment type="caution">
    <text evidence="2">The sequence shown here is derived from an EMBL/GenBank/DDBJ whole genome shotgun (WGS) entry which is preliminary data.</text>
</comment>
<proteinExistence type="predicted"/>
<name>A0A8X6PRP9_NEPPI</name>
<dbReference type="InterPro" id="IPR007714">
    <property type="entry name" value="CFA20_dom"/>
</dbReference>
<reference evidence="2" key="1">
    <citation type="submission" date="2020-08" db="EMBL/GenBank/DDBJ databases">
        <title>Multicomponent nature underlies the extraordinary mechanical properties of spider dragline silk.</title>
        <authorList>
            <person name="Kono N."/>
            <person name="Nakamura H."/>
            <person name="Mori M."/>
            <person name="Yoshida Y."/>
            <person name="Ohtoshi R."/>
            <person name="Malay A.D."/>
            <person name="Moran D.A.P."/>
            <person name="Tomita M."/>
            <person name="Numata K."/>
            <person name="Arakawa K."/>
        </authorList>
    </citation>
    <scope>NUCLEOTIDE SEQUENCE</scope>
</reference>
<accession>A0A8X6PRP9</accession>
<sequence>VLDDTGTRRSLYYNDYQLTTEIEEFTCTRRLIVNDGWNIINLDLADITRIAFGRKYVETLRVKIHANLRVNMIYFCERLYSDEELSKIPMAV</sequence>
<dbReference type="AlphaFoldDB" id="A0A8X6PRP9"/>
<evidence type="ECO:0000313" key="3">
    <source>
        <dbReference type="Proteomes" id="UP000887013"/>
    </source>
</evidence>
<dbReference type="Pfam" id="PF05018">
    <property type="entry name" value="CFA20_dom"/>
    <property type="match status" value="1"/>
</dbReference>
<organism evidence="2 3">
    <name type="scientific">Nephila pilipes</name>
    <name type="common">Giant wood spider</name>
    <name type="synonym">Nephila maculata</name>
    <dbReference type="NCBI Taxonomy" id="299642"/>
    <lineage>
        <taxon>Eukaryota</taxon>
        <taxon>Metazoa</taxon>
        <taxon>Ecdysozoa</taxon>
        <taxon>Arthropoda</taxon>
        <taxon>Chelicerata</taxon>
        <taxon>Arachnida</taxon>
        <taxon>Araneae</taxon>
        <taxon>Araneomorphae</taxon>
        <taxon>Entelegynae</taxon>
        <taxon>Araneoidea</taxon>
        <taxon>Nephilidae</taxon>
        <taxon>Nephila</taxon>
    </lineage>
</organism>
<dbReference type="Proteomes" id="UP000887013">
    <property type="component" value="Unassembled WGS sequence"/>
</dbReference>
<dbReference type="InterPro" id="IPR040441">
    <property type="entry name" value="CFA20/CFAP20DC"/>
</dbReference>
<dbReference type="EMBL" id="BMAW01117975">
    <property type="protein sequence ID" value="GFT77658.1"/>
    <property type="molecule type" value="Genomic_DNA"/>
</dbReference>
<protein>
    <submittedName>
        <fullName evidence="2">DUF667 domain-containing protein</fullName>
    </submittedName>
</protein>
<evidence type="ECO:0000313" key="2">
    <source>
        <dbReference type="EMBL" id="GFT77658.1"/>
    </source>
</evidence>
<dbReference type="OrthoDB" id="7486196at2759"/>
<dbReference type="PANTHER" id="PTHR12458">
    <property type="entry name" value="ORF PROTEIN"/>
    <property type="match status" value="1"/>
</dbReference>
<gene>
    <name evidence="2" type="primary">AXF42_Ash008314</name>
    <name evidence="2" type="ORF">NPIL_211031</name>
</gene>
<evidence type="ECO:0000259" key="1">
    <source>
        <dbReference type="Pfam" id="PF05018"/>
    </source>
</evidence>
<feature type="non-terminal residue" evidence="2">
    <location>
        <position position="92"/>
    </location>
</feature>
<keyword evidence="3" id="KW-1185">Reference proteome</keyword>